<keyword evidence="3 7" id="KW-0547">Nucleotide-binding</keyword>
<dbReference type="InterPro" id="IPR004372">
    <property type="entry name" value="Ac/propionate_kinase"/>
</dbReference>
<feature type="binding site" evidence="7">
    <location>
        <position position="7"/>
    </location>
    <ligand>
        <name>Mg(2+)</name>
        <dbReference type="ChEBI" id="CHEBI:18420"/>
    </ligand>
</feature>
<feature type="binding site" evidence="7">
    <location>
        <position position="88"/>
    </location>
    <ligand>
        <name>substrate</name>
    </ligand>
</feature>
<comment type="similarity">
    <text evidence="1 7 8">Belongs to the acetokinase family.</text>
</comment>
<dbReference type="InterPro" id="IPR000890">
    <property type="entry name" value="Aliphatic_acid_kin_short-chain"/>
</dbReference>
<comment type="function">
    <text evidence="7">Catalyzes the formation of acetyl phosphate from acetate and ATP. Can also catalyze the reverse reaction.</text>
</comment>
<dbReference type="PROSITE" id="PS01075">
    <property type="entry name" value="ACETATE_KINASE_1"/>
    <property type="match status" value="1"/>
</dbReference>
<keyword evidence="4 7" id="KW-0418">Kinase</keyword>
<dbReference type="InterPro" id="IPR043129">
    <property type="entry name" value="ATPase_NBD"/>
</dbReference>
<protein>
    <recommendedName>
        <fullName evidence="7">Acetate kinase</fullName>
        <ecNumber evidence="7">2.7.2.1</ecNumber>
    </recommendedName>
    <alternativeName>
        <fullName evidence="7">Acetokinase</fullName>
    </alternativeName>
</protein>
<dbReference type="Proteomes" id="UP001173801">
    <property type="component" value="Unassembled WGS sequence"/>
</dbReference>
<evidence type="ECO:0000256" key="4">
    <source>
        <dbReference type="ARBA" id="ARBA00022777"/>
    </source>
</evidence>
<comment type="cofactor">
    <cofactor evidence="7">
        <name>Mg(2+)</name>
        <dbReference type="ChEBI" id="CHEBI:18420"/>
    </cofactor>
    <cofactor evidence="7">
        <name>Mn(2+)</name>
        <dbReference type="ChEBI" id="CHEBI:29035"/>
    </cofactor>
    <text evidence="7">Mg(2+). Can also accept Mn(2+).</text>
</comment>
<feature type="binding site" evidence="7">
    <location>
        <position position="14"/>
    </location>
    <ligand>
        <name>ATP</name>
        <dbReference type="ChEBI" id="CHEBI:30616"/>
    </ligand>
</feature>
<organism evidence="9 10">
    <name type="scientific">Campylobacter gastrosuis</name>
    <dbReference type="NCBI Taxonomy" id="2974576"/>
    <lineage>
        <taxon>Bacteria</taxon>
        <taxon>Pseudomonadati</taxon>
        <taxon>Campylobacterota</taxon>
        <taxon>Epsilonproteobacteria</taxon>
        <taxon>Campylobacterales</taxon>
        <taxon>Campylobacteraceae</taxon>
        <taxon>Campylobacter</taxon>
    </lineage>
</organism>
<dbReference type="EC" id="2.7.2.1" evidence="7"/>
<dbReference type="Pfam" id="PF00871">
    <property type="entry name" value="Acetate_kinase"/>
    <property type="match status" value="1"/>
</dbReference>
<dbReference type="RefSeq" id="WP_284936874.1">
    <property type="nucleotide sequence ID" value="NZ_JANURM010000002.1"/>
</dbReference>
<evidence type="ECO:0000256" key="1">
    <source>
        <dbReference type="ARBA" id="ARBA00008748"/>
    </source>
</evidence>
<comment type="caution">
    <text evidence="9">The sequence shown here is derived from an EMBL/GenBank/DDBJ whole genome shotgun (WGS) entry which is preliminary data.</text>
</comment>
<feature type="binding site" evidence="7">
    <location>
        <begin position="327"/>
        <end position="331"/>
    </location>
    <ligand>
        <name>ATP</name>
        <dbReference type="ChEBI" id="CHEBI:30616"/>
    </ligand>
</feature>
<dbReference type="NCBIfam" id="TIGR00016">
    <property type="entry name" value="ackA"/>
    <property type="match status" value="1"/>
</dbReference>
<dbReference type="PRINTS" id="PR00471">
    <property type="entry name" value="ACETATEKNASE"/>
</dbReference>
<dbReference type="PANTHER" id="PTHR21060:SF15">
    <property type="entry name" value="ACETATE KINASE-RELATED"/>
    <property type="match status" value="1"/>
</dbReference>
<accession>A0ABT7HNJ0</accession>
<comment type="subcellular location">
    <subcellularLocation>
        <location evidence="7">Cytoplasm</location>
    </subcellularLocation>
</comment>
<dbReference type="PIRSF" id="PIRSF000722">
    <property type="entry name" value="Acetate_prop_kin"/>
    <property type="match status" value="1"/>
</dbReference>
<evidence type="ECO:0000256" key="6">
    <source>
        <dbReference type="ARBA" id="ARBA00022842"/>
    </source>
</evidence>
<gene>
    <name evidence="7" type="primary">ackA</name>
    <name evidence="9" type="ORF">NYG85_02360</name>
</gene>
<evidence type="ECO:0000256" key="2">
    <source>
        <dbReference type="ARBA" id="ARBA00022679"/>
    </source>
</evidence>
<keyword evidence="7" id="KW-0963">Cytoplasm</keyword>
<evidence type="ECO:0000313" key="9">
    <source>
        <dbReference type="EMBL" id="MDL0088220.1"/>
    </source>
</evidence>
<comment type="subunit">
    <text evidence="7">Homodimer.</text>
</comment>
<feature type="binding site" evidence="7">
    <location>
        <position position="382"/>
    </location>
    <ligand>
        <name>Mg(2+)</name>
        <dbReference type="ChEBI" id="CHEBI:18420"/>
    </ligand>
</feature>
<comment type="pathway">
    <text evidence="7">Metabolic intermediate biosynthesis; acetyl-CoA biosynthesis; acetyl-CoA from acetate: step 1/2.</text>
</comment>
<evidence type="ECO:0000256" key="8">
    <source>
        <dbReference type="RuleBase" id="RU003835"/>
    </source>
</evidence>
<feature type="site" description="Transition state stabilizer" evidence="7">
    <location>
        <position position="177"/>
    </location>
</feature>
<dbReference type="PANTHER" id="PTHR21060">
    <property type="entry name" value="ACETATE KINASE"/>
    <property type="match status" value="1"/>
</dbReference>
<dbReference type="PROSITE" id="PS01076">
    <property type="entry name" value="ACETATE_KINASE_2"/>
    <property type="match status" value="1"/>
</dbReference>
<feature type="site" description="Transition state stabilizer" evidence="7">
    <location>
        <position position="238"/>
    </location>
</feature>
<reference evidence="9" key="2">
    <citation type="journal article" date="2023" name="Microorganisms">
        <title>Isolation and Genomic Characteristics of Cat-Borne Campylobacter felis sp. nov. and Sheep-Borne Campylobacter ovis sp. nov.</title>
        <authorList>
            <person name="Wang H."/>
            <person name="Li Y."/>
            <person name="Gu Y."/>
            <person name="Zhou G."/>
            <person name="Chen X."/>
            <person name="Zhang X."/>
            <person name="Shao Z."/>
            <person name="Zhang J."/>
            <person name="Zhang M."/>
        </authorList>
    </citation>
    <scope>NUCLEOTIDE SEQUENCE</scope>
    <source>
        <strain evidence="9">PS10</strain>
    </source>
</reference>
<keyword evidence="10" id="KW-1185">Reference proteome</keyword>
<feature type="binding site" evidence="7">
    <location>
        <begin position="279"/>
        <end position="281"/>
    </location>
    <ligand>
        <name>ATP</name>
        <dbReference type="ChEBI" id="CHEBI:30616"/>
    </ligand>
</feature>
<dbReference type="InterPro" id="IPR023865">
    <property type="entry name" value="Aliphatic_acid_kinase_CS"/>
</dbReference>
<keyword evidence="6 7" id="KW-0460">Magnesium</keyword>
<dbReference type="Gene3D" id="3.30.420.40">
    <property type="match status" value="2"/>
</dbReference>
<dbReference type="CDD" id="cd24010">
    <property type="entry name" value="ASKHA_NBD_AcK_PK"/>
    <property type="match status" value="1"/>
</dbReference>
<reference evidence="9" key="1">
    <citation type="submission" date="2022-08" db="EMBL/GenBank/DDBJ databases">
        <authorList>
            <person name="Wang H."/>
        </authorList>
    </citation>
    <scope>NUCLEOTIDE SEQUENCE</scope>
    <source>
        <strain evidence="9">PS10</strain>
    </source>
</reference>
<feature type="binding site" evidence="7">
    <location>
        <begin position="205"/>
        <end position="209"/>
    </location>
    <ligand>
        <name>ATP</name>
        <dbReference type="ChEBI" id="CHEBI:30616"/>
    </ligand>
</feature>
<name>A0ABT7HNJ0_9BACT</name>
<evidence type="ECO:0000256" key="3">
    <source>
        <dbReference type="ARBA" id="ARBA00022741"/>
    </source>
</evidence>
<keyword evidence="7" id="KW-0479">Metal-binding</keyword>
<feature type="active site" description="Proton donor/acceptor" evidence="7">
    <location>
        <position position="145"/>
    </location>
</feature>
<keyword evidence="5 7" id="KW-0067">ATP-binding</keyword>
<dbReference type="GO" id="GO:0016301">
    <property type="term" value="F:kinase activity"/>
    <property type="evidence" value="ECO:0007669"/>
    <property type="project" value="UniProtKB-KW"/>
</dbReference>
<proteinExistence type="inferred from homology"/>
<dbReference type="EMBL" id="JANURM010000002">
    <property type="protein sequence ID" value="MDL0088220.1"/>
    <property type="molecule type" value="Genomic_DNA"/>
</dbReference>
<evidence type="ECO:0000313" key="10">
    <source>
        <dbReference type="Proteomes" id="UP001173801"/>
    </source>
</evidence>
<dbReference type="SUPFAM" id="SSF53067">
    <property type="entry name" value="Actin-like ATPase domain"/>
    <property type="match status" value="2"/>
</dbReference>
<dbReference type="HAMAP" id="MF_00020">
    <property type="entry name" value="Acetate_kinase"/>
    <property type="match status" value="1"/>
</dbReference>
<evidence type="ECO:0000256" key="7">
    <source>
        <dbReference type="HAMAP-Rule" id="MF_00020"/>
    </source>
</evidence>
<sequence length="396" mass="43609">MKILVLNSGSSSIKFQLFLMDKNESIASGLIEQIGQENGHAVLKANGEKYEKFVQIKDHHVGLDIMNELFRESGVLHDLKELDGIGHRIVHGGESFKSSALVTPDVIKKIEDAVVLAPLHNPGHLAGIKTAMSQSGDVPHVVVFDTVFHQTMPEYAYRYAIPYDLAKKQHVRRYGAHGTSHHYVSMQGAKFLGIPYENFNAITLHLGNGASVCAVKNGKCVETSMGLTPLEGLIMGTRSGDIDPAVITYLMRQGELKADEIDTFLNKKSGLLGICGTNDMRDVEERIEKGDERAKLAFDMFAHRLKKYIGAYYAVIGKVDAIIFTGGIGENDQDMRQKVCDELAHFGIKIDANLNKDRSNKGDRCLDASGATIKTLVIPTNEELMIATETLKLIKK</sequence>
<keyword evidence="2 7" id="KW-0808">Transferase</keyword>
<comment type="catalytic activity">
    <reaction evidence="7">
        <text>acetate + ATP = acetyl phosphate + ADP</text>
        <dbReference type="Rhea" id="RHEA:11352"/>
        <dbReference type="ChEBI" id="CHEBI:22191"/>
        <dbReference type="ChEBI" id="CHEBI:30089"/>
        <dbReference type="ChEBI" id="CHEBI:30616"/>
        <dbReference type="ChEBI" id="CHEBI:456216"/>
        <dbReference type="EC" id="2.7.2.1"/>
    </reaction>
</comment>
<evidence type="ECO:0000256" key="5">
    <source>
        <dbReference type="ARBA" id="ARBA00022840"/>
    </source>
</evidence>